<keyword evidence="1" id="KW-1133">Transmembrane helix</keyword>
<dbReference type="AlphaFoldDB" id="A0A2N0TY47"/>
<dbReference type="OrthoDB" id="1491081at2"/>
<evidence type="ECO:0000313" key="3">
    <source>
        <dbReference type="Proteomes" id="UP000232673"/>
    </source>
</evidence>
<organism evidence="2 3">
    <name type="scientific">Salegentibacter salinarum</name>
    <dbReference type="NCBI Taxonomy" id="447422"/>
    <lineage>
        <taxon>Bacteria</taxon>
        <taxon>Pseudomonadati</taxon>
        <taxon>Bacteroidota</taxon>
        <taxon>Flavobacteriia</taxon>
        <taxon>Flavobacteriales</taxon>
        <taxon>Flavobacteriaceae</taxon>
        <taxon>Salegentibacter</taxon>
    </lineage>
</organism>
<feature type="transmembrane region" description="Helical" evidence="1">
    <location>
        <begin position="416"/>
        <end position="432"/>
    </location>
</feature>
<feature type="transmembrane region" description="Helical" evidence="1">
    <location>
        <begin position="97"/>
        <end position="119"/>
    </location>
</feature>
<reference evidence="2 3" key="1">
    <citation type="submission" date="2015-10" db="EMBL/GenBank/DDBJ databases">
        <title>Draft genome sequence of Salegentibacter salinarum KCTC 12975.</title>
        <authorList>
            <person name="Lin W."/>
            <person name="Zheng Q."/>
        </authorList>
    </citation>
    <scope>NUCLEOTIDE SEQUENCE [LARGE SCALE GENOMIC DNA]</scope>
    <source>
        <strain evidence="2 3">KCTC 12975</strain>
    </source>
</reference>
<dbReference type="RefSeq" id="WP_079714191.1">
    <property type="nucleotide sequence ID" value="NZ_FUZC01000016.1"/>
</dbReference>
<feature type="transmembrane region" description="Helical" evidence="1">
    <location>
        <begin position="131"/>
        <end position="149"/>
    </location>
</feature>
<comment type="caution">
    <text evidence="2">The sequence shown here is derived from an EMBL/GenBank/DDBJ whole genome shotgun (WGS) entry which is preliminary data.</text>
</comment>
<name>A0A2N0TY47_9FLAO</name>
<feature type="transmembrane region" description="Helical" evidence="1">
    <location>
        <begin position="232"/>
        <end position="248"/>
    </location>
</feature>
<feature type="transmembrane region" description="Helical" evidence="1">
    <location>
        <begin position="42"/>
        <end position="60"/>
    </location>
</feature>
<protein>
    <submittedName>
        <fullName evidence="2">Uncharacterized protein</fullName>
    </submittedName>
</protein>
<feature type="transmembrane region" description="Helical" evidence="1">
    <location>
        <begin position="20"/>
        <end position="36"/>
    </location>
</feature>
<feature type="transmembrane region" description="Helical" evidence="1">
    <location>
        <begin position="181"/>
        <end position="203"/>
    </location>
</feature>
<gene>
    <name evidence="2" type="ORF">APR41_15790</name>
</gene>
<sequence length="441" mass="48576">MRIILARLVDENDPYRLLKLGIWGYFFLLLFEGALRKWFLPGLAAPLLIVRDPVALFLLFHAWRRNLLPPSIYLVGMLGIGMFAFVTALIFGHGNLAIGIFGARILMLQFPVIFVIGKVFSHEDVIKVGKIMLWIAIPMIVLISLQFYSPQSAWVNRGVGGDMEGSGFSGAMGYFRPSGTFSFTTGNTMFFSLLSCFVFYFWIGGIKVNRLLLIAATIALFIAIPLSISRSLLFQVIIGVTFAVLASIRNPKYAGRIIGAGIAGFVILSVLNNVEIFQTSTEVFTSRFETASKVEGGLQGTLVDRYFGNLISAVSGSSAERIPFWGYGIGLGTNVASFLLTGGRNFLVAEDEWLRLMGEMGFLMGFGVILIRLGICLQMALASYQRLKTGDFLPWMLLSFCLLIVPQGQWAQPTTLGFAILIGGLLLASLNVEDEKITHHF</sequence>
<dbReference type="STRING" id="447422.SAMN05660903_03187"/>
<accession>A0A2N0TY47</accession>
<evidence type="ECO:0000256" key="1">
    <source>
        <dbReference type="SAM" id="Phobius"/>
    </source>
</evidence>
<proteinExistence type="predicted"/>
<keyword evidence="1" id="KW-0812">Transmembrane</keyword>
<feature type="transmembrane region" description="Helical" evidence="1">
    <location>
        <begin position="253"/>
        <end position="271"/>
    </location>
</feature>
<keyword evidence="3" id="KW-1185">Reference proteome</keyword>
<feature type="transmembrane region" description="Helical" evidence="1">
    <location>
        <begin position="360"/>
        <end position="380"/>
    </location>
</feature>
<dbReference type="Proteomes" id="UP000232673">
    <property type="component" value="Unassembled WGS sequence"/>
</dbReference>
<feature type="transmembrane region" description="Helical" evidence="1">
    <location>
        <begin position="210"/>
        <end position="226"/>
    </location>
</feature>
<dbReference type="EMBL" id="LKTS01000011">
    <property type="protein sequence ID" value="PKD19675.1"/>
    <property type="molecule type" value="Genomic_DNA"/>
</dbReference>
<feature type="transmembrane region" description="Helical" evidence="1">
    <location>
        <begin position="72"/>
        <end position="91"/>
    </location>
</feature>
<keyword evidence="1" id="KW-0472">Membrane</keyword>
<evidence type="ECO:0000313" key="2">
    <source>
        <dbReference type="EMBL" id="PKD19675.1"/>
    </source>
</evidence>